<reference evidence="14" key="2">
    <citation type="journal article" date="2019" name="MicrobiologyOpen">
        <title>High-quality draft genome sequence of Gaiella occulta isolated from a 150 meter deep mineral water borehole and comparison with the genome sequences of other deep-branching lineages of the phylum Actinobacteria.</title>
        <authorList>
            <person name="Severino R."/>
            <person name="Froufe H.J.C."/>
            <person name="Barroso C."/>
            <person name="Albuquerque L."/>
            <person name="Lobo-da-Cunha A."/>
            <person name="da Costa M.S."/>
            <person name="Egas C."/>
        </authorList>
    </citation>
    <scope>NUCLEOTIDE SEQUENCE [LARGE SCALE GENOMIC DNA]</scope>
    <source>
        <strain evidence="14">F2-233</strain>
    </source>
</reference>
<dbReference type="GO" id="GO:0005524">
    <property type="term" value="F:ATP binding"/>
    <property type="evidence" value="ECO:0007669"/>
    <property type="project" value="UniProtKB-KW"/>
</dbReference>
<dbReference type="GO" id="GO:0005829">
    <property type="term" value="C:cytosol"/>
    <property type="evidence" value="ECO:0007669"/>
    <property type="project" value="TreeGrafter"/>
</dbReference>
<dbReference type="InterPro" id="IPR001962">
    <property type="entry name" value="Asn_synthase"/>
</dbReference>
<comment type="caution">
    <text evidence="13">The sequence shown here is derived from an EMBL/GenBank/DDBJ whole genome shotgun (WGS) entry which is preliminary data.</text>
</comment>
<evidence type="ECO:0000313" key="13">
    <source>
        <dbReference type="EMBL" id="RDI74857.1"/>
    </source>
</evidence>
<dbReference type="GO" id="GO:0004066">
    <property type="term" value="F:asparagine synthase (glutamine-hydrolyzing) activity"/>
    <property type="evidence" value="ECO:0007669"/>
    <property type="project" value="UniProtKB-EC"/>
</dbReference>
<dbReference type="CDD" id="cd01991">
    <property type="entry name" value="Asn_synthase_B_C"/>
    <property type="match status" value="1"/>
</dbReference>
<dbReference type="EC" id="6.3.5.4" evidence="3"/>
<evidence type="ECO:0000313" key="14">
    <source>
        <dbReference type="Proteomes" id="UP000254134"/>
    </source>
</evidence>
<evidence type="ECO:0000256" key="1">
    <source>
        <dbReference type="ARBA" id="ARBA00005187"/>
    </source>
</evidence>
<gene>
    <name evidence="13" type="ORF">Gocc_1746</name>
</gene>
<dbReference type="EMBL" id="QQZY01000003">
    <property type="protein sequence ID" value="RDI74857.1"/>
    <property type="molecule type" value="Genomic_DNA"/>
</dbReference>
<evidence type="ECO:0000256" key="10">
    <source>
        <dbReference type="PIRSR" id="PIRSR001589-2"/>
    </source>
</evidence>
<dbReference type="RefSeq" id="WP_114796138.1">
    <property type="nucleotide sequence ID" value="NZ_QQZY01000003.1"/>
</dbReference>
<dbReference type="InterPro" id="IPR029055">
    <property type="entry name" value="Ntn_hydrolases_N"/>
</dbReference>
<keyword evidence="5 10" id="KW-0067">ATP-binding</keyword>
<protein>
    <recommendedName>
        <fullName evidence="3">asparagine synthase (glutamine-hydrolyzing)</fullName>
        <ecNumber evidence="3">6.3.5.4</ecNumber>
    </recommendedName>
</protein>
<keyword evidence="14" id="KW-1185">Reference proteome</keyword>
<evidence type="ECO:0000256" key="9">
    <source>
        <dbReference type="PIRSR" id="PIRSR001589-1"/>
    </source>
</evidence>
<evidence type="ECO:0000256" key="3">
    <source>
        <dbReference type="ARBA" id="ARBA00012737"/>
    </source>
</evidence>
<feature type="domain" description="Glutamine amidotransferase type-2" evidence="12">
    <location>
        <begin position="2"/>
        <end position="213"/>
    </location>
</feature>
<reference evidence="13 14" key="1">
    <citation type="submission" date="2018-07" db="EMBL/GenBank/DDBJ databases">
        <title>High-quality-draft genome sequence of Gaiella occulta.</title>
        <authorList>
            <person name="Severino R."/>
            <person name="Froufe H.J.C."/>
            <person name="Rainey F.A."/>
            <person name="Barroso C."/>
            <person name="Albuquerque L."/>
            <person name="Lobo-Da-Cunha A."/>
            <person name="Da Costa M.S."/>
            <person name="Egas C."/>
        </authorList>
    </citation>
    <scope>NUCLEOTIDE SEQUENCE [LARGE SCALE GENOMIC DNA]</scope>
    <source>
        <strain evidence="13 14">F2-233</strain>
    </source>
</reference>
<dbReference type="Gene3D" id="3.60.20.10">
    <property type="entry name" value="Glutamine Phosphoribosylpyrophosphate, subunit 1, domain 1"/>
    <property type="match status" value="1"/>
</dbReference>
<keyword evidence="9" id="KW-0028">Amino-acid biosynthesis</keyword>
<comment type="similarity">
    <text evidence="2">Belongs to the asparagine synthetase family.</text>
</comment>
<dbReference type="PANTHER" id="PTHR43284">
    <property type="entry name" value="ASPARAGINE SYNTHETASE (GLUTAMINE-HYDROLYZING)"/>
    <property type="match status" value="1"/>
</dbReference>
<dbReference type="InterPro" id="IPR017932">
    <property type="entry name" value="GATase_2_dom"/>
</dbReference>
<evidence type="ECO:0000256" key="7">
    <source>
        <dbReference type="ARBA" id="ARBA00022962"/>
    </source>
</evidence>
<dbReference type="SUPFAM" id="SSF52402">
    <property type="entry name" value="Adenine nucleotide alpha hydrolases-like"/>
    <property type="match status" value="1"/>
</dbReference>
<feature type="binding site" evidence="10">
    <location>
        <position position="284"/>
    </location>
    <ligand>
        <name>ATP</name>
        <dbReference type="ChEBI" id="CHEBI:30616"/>
    </ligand>
</feature>
<evidence type="ECO:0000259" key="12">
    <source>
        <dbReference type="PROSITE" id="PS51278"/>
    </source>
</evidence>
<evidence type="ECO:0000256" key="2">
    <source>
        <dbReference type="ARBA" id="ARBA00005752"/>
    </source>
</evidence>
<feature type="site" description="Important for beta-aspartyl-AMP intermediate formation" evidence="11">
    <location>
        <position position="359"/>
    </location>
</feature>
<dbReference type="Gene3D" id="3.40.50.620">
    <property type="entry name" value="HUPs"/>
    <property type="match status" value="1"/>
</dbReference>
<dbReference type="CDD" id="cd00712">
    <property type="entry name" value="AsnB"/>
    <property type="match status" value="1"/>
</dbReference>
<accession>A0A7M2YZD1</accession>
<feature type="active site" description="For GATase activity" evidence="9">
    <location>
        <position position="2"/>
    </location>
</feature>
<dbReference type="AlphaFoldDB" id="A0A7M2YZD1"/>
<evidence type="ECO:0000256" key="11">
    <source>
        <dbReference type="PIRSR" id="PIRSR001589-3"/>
    </source>
</evidence>
<dbReference type="Proteomes" id="UP000254134">
    <property type="component" value="Unassembled WGS sequence"/>
</dbReference>
<feature type="binding site" evidence="10">
    <location>
        <position position="100"/>
    </location>
    <ligand>
        <name>L-glutamine</name>
        <dbReference type="ChEBI" id="CHEBI:58359"/>
    </ligand>
</feature>
<comment type="catalytic activity">
    <reaction evidence="8">
        <text>L-aspartate + L-glutamine + ATP + H2O = L-asparagine + L-glutamate + AMP + diphosphate + H(+)</text>
        <dbReference type="Rhea" id="RHEA:12228"/>
        <dbReference type="ChEBI" id="CHEBI:15377"/>
        <dbReference type="ChEBI" id="CHEBI:15378"/>
        <dbReference type="ChEBI" id="CHEBI:29985"/>
        <dbReference type="ChEBI" id="CHEBI:29991"/>
        <dbReference type="ChEBI" id="CHEBI:30616"/>
        <dbReference type="ChEBI" id="CHEBI:33019"/>
        <dbReference type="ChEBI" id="CHEBI:58048"/>
        <dbReference type="ChEBI" id="CHEBI:58359"/>
        <dbReference type="ChEBI" id="CHEBI:456215"/>
        <dbReference type="EC" id="6.3.5.4"/>
    </reaction>
</comment>
<comment type="pathway">
    <text evidence="1">Amino-acid biosynthesis; L-asparagine biosynthesis; L-asparagine from L-aspartate (L-Gln route): step 1/1.</text>
</comment>
<dbReference type="PIRSF" id="PIRSF001589">
    <property type="entry name" value="Asn_synthetase_glu-h"/>
    <property type="match status" value="1"/>
</dbReference>
<keyword evidence="7 9" id="KW-0315">Glutamine amidotransferase</keyword>
<dbReference type="InterPro" id="IPR014729">
    <property type="entry name" value="Rossmann-like_a/b/a_fold"/>
</dbReference>
<dbReference type="InterPro" id="IPR033738">
    <property type="entry name" value="AsnB_N"/>
</dbReference>
<proteinExistence type="inferred from homology"/>
<dbReference type="InterPro" id="IPR051786">
    <property type="entry name" value="ASN_synthetase/amidase"/>
</dbReference>
<feature type="binding site" evidence="10">
    <location>
        <position position="257"/>
    </location>
    <ligand>
        <name>ATP</name>
        <dbReference type="ChEBI" id="CHEBI:30616"/>
    </ligand>
</feature>
<dbReference type="OrthoDB" id="9763290at2"/>
<dbReference type="SUPFAM" id="SSF56235">
    <property type="entry name" value="N-terminal nucleophile aminohydrolases (Ntn hydrolases)"/>
    <property type="match status" value="1"/>
</dbReference>
<dbReference type="GO" id="GO:0006529">
    <property type="term" value="P:asparagine biosynthetic process"/>
    <property type="evidence" value="ECO:0007669"/>
    <property type="project" value="UniProtKB-KW"/>
</dbReference>
<keyword evidence="4 10" id="KW-0547">Nucleotide-binding</keyword>
<sequence>MCGIVGMAAMAGSALPPAEAFDRAVAALRHRGPDGSGVHLDARVALGHTRLSIIDVEGGAQPLANEDGTVLTVFNGEIWNHEALRGELEASGHRFRTRCDTEVLVHGWEQWGEGLLARLDGMFAFALWDDRDGRLVLARDRSGKKPLYVMDTPAGIAFGSDARSVLLVTDARPEIDQRAVAEYLLQRYTVSPRTLFRGVERLEPGTVLVFDGSRAERRAYWTLDVEDEEPLHPGDLRELLREAVRKRLMSDVPLGVLLSGGLDSTAVLGLAREAGAEGIDTFTIGFADALYDERALARLAAERHGARHHEVVVDSASFLEALPRLAWYRDEPIAEPSEIPLLLLAEFAGRHVKVALGGDGGDELFGGYPKYRAERLLRLRGPIPTSVLARLAQVGPRRRTHRRLGRAAETLAIEPEQLRWASWFRSFAAPEIGSMLAPEFAQTAAPDRLTEPLARKLAPYSSIDAGRRMLLGDYFTYLPDNMLLRADKVLMSASLEGRVPLLDRALVERVSRVPATDRFGWRTGKTLFRAAVHDLLPAELLDAPKRGFPVPIAGLLVGDGNRLLERLLLSERALERGILRPEAVTALVRGETSMVERELALFTLASLELWLRTNVDQVTLAPPTSLSEALGDEAMPSRSVA</sequence>
<dbReference type="Pfam" id="PF13537">
    <property type="entry name" value="GATase_7"/>
    <property type="match status" value="1"/>
</dbReference>
<evidence type="ECO:0000256" key="5">
    <source>
        <dbReference type="ARBA" id="ARBA00022840"/>
    </source>
</evidence>
<evidence type="ECO:0000256" key="6">
    <source>
        <dbReference type="ARBA" id="ARBA00022888"/>
    </source>
</evidence>
<name>A0A7M2YZD1_9ACTN</name>
<dbReference type="InterPro" id="IPR006426">
    <property type="entry name" value="Asn_synth_AEB"/>
</dbReference>
<dbReference type="PANTHER" id="PTHR43284:SF1">
    <property type="entry name" value="ASPARAGINE SYNTHETASE"/>
    <property type="match status" value="1"/>
</dbReference>
<evidence type="ECO:0000256" key="4">
    <source>
        <dbReference type="ARBA" id="ARBA00022741"/>
    </source>
</evidence>
<keyword evidence="6 9" id="KW-0061">Asparagine biosynthesis</keyword>
<evidence type="ECO:0000256" key="8">
    <source>
        <dbReference type="ARBA" id="ARBA00048741"/>
    </source>
</evidence>
<dbReference type="NCBIfam" id="TIGR01536">
    <property type="entry name" value="asn_synth_AEB"/>
    <property type="match status" value="1"/>
</dbReference>
<dbReference type="Pfam" id="PF00733">
    <property type="entry name" value="Asn_synthase"/>
    <property type="match status" value="1"/>
</dbReference>
<dbReference type="PROSITE" id="PS51278">
    <property type="entry name" value="GATASE_TYPE_2"/>
    <property type="match status" value="1"/>
</dbReference>
<organism evidence="13 14">
    <name type="scientific">Gaiella occulta</name>
    <dbReference type="NCBI Taxonomy" id="1002870"/>
    <lineage>
        <taxon>Bacteria</taxon>
        <taxon>Bacillati</taxon>
        <taxon>Actinomycetota</taxon>
        <taxon>Thermoleophilia</taxon>
        <taxon>Gaiellales</taxon>
        <taxon>Gaiellaceae</taxon>
        <taxon>Gaiella</taxon>
    </lineage>
</organism>